<dbReference type="InterPro" id="IPR025475">
    <property type="entry name" value="DUF4326"/>
</dbReference>
<dbReference type="AlphaFoldDB" id="A0A7Y9EA34"/>
<name>A0A7Y9EA34_9ACTN</name>
<evidence type="ECO:0000313" key="2">
    <source>
        <dbReference type="EMBL" id="NYD43950.1"/>
    </source>
</evidence>
<accession>A0A7Y9EA34</accession>
<sequence>MSAPKRIQRQRTAGWRMPVDTVYVGRPTPWGSPFPIASKGGELFPREDSVRMYRELVTTGETTFTDAGGVAHRFTRTERSGPLHVPTIDTIRRILAGRDLACWCPLTDTDGQPVPCHADVLLELANSSEHG</sequence>
<dbReference type="EMBL" id="JACCBG010000001">
    <property type="protein sequence ID" value="NYD43950.1"/>
    <property type="molecule type" value="Genomic_DNA"/>
</dbReference>
<dbReference type="Pfam" id="PF14216">
    <property type="entry name" value="DUF4326"/>
    <property type="match status" value="1"/>
</dbReference>
<feature type="domain" description="DUF4326" evidence="1">
    <location>
        <begin position="10"/>
        <end position="123"/>
    </location>
</feature>
<organism evidence="2 3">
    <name type="scientific">Nocardioides panaciterrulae</name>
    <dbReference type="NCBI Taxonomy" id="661492"/>
    <lineage>
        <taxon>Bacteria</taxon>
        <taxon>Bacillati</taxon>
        <taxon>Actinomycetota</taxon>
        <taxon>Actinomycetes</taxon>
        <taxon>Propionibacteriales</taxon>
        <taxon>Nocardioidaceae</taxon>
        <taxon>Nocardioides</taxon>
    </lineage>
</organism>
<keyword evidence="3" id="KW-1185">Reference proteome</keyword>
<proteinExistence type="predicted"/>
<gene>
    <name evidence="2" type="ORF">BJZ21_004033</name>
</gene>
<dbReference type="Proteomes" id="UP000535511">
    <property type="component" value="Unassembled WGS sequence"/>
</dbReference>
<evidence type="ECO:0000313" key="3">
    <source>
        <dbReference type="Proteomes" id="UP000535511"/>
    </source>
</evidence>
<reference evidence="2 3" key="1">
    <citation type="submission" date="2020-07" db="EMBL/GenBank/DDBJ databases">
        <title>Sequencing the genomes of 1000 actinobacteria strains.</title>
        <authorList>
            <person name="Klenk H.-P."/>
        </authorList>
    </citation>
    <scope>NUCLEOTIDE SEQUENCE [LARGE SCALE GENOMIC DNA]</scope>
    <source>
        <strain evidence="2 3">DSM 21350</strain>
    </source>
</reference>
<protein>
    <recommendedName>
        <fullName evidence="1">DUF4326 domain-containing protein</fullName>
    </recommendedName>
</protein>
<evidence type="ECO:0000259" key="1">
    <source>
        <dbReference type="Pfam" id="PF14216"/>
    </source>
</evidence>
<comment type="caution">
    <text evidence="2">The sequence shown here is derived from an EMBL/GenBank/DDBJ whole genome shotgun (WGS) entry which is preliminary data.</text>
</comment>